<evidence type="ECO:0000256" key="1">
    <source>
        <dbReference type="SAM" id="MobiDB-lite"/>
    </source>
</evidence>
<dbReference type="Proteomes" id="UP000824120">
    <property type="component" value="Chromosome 6"/>
</dbReference>
<comment type="caution">
    <text evidence="3">The sequence shown here is derived from an EMBL/GenBank/DDBJ whole genome shotgun (WGS) entry which is preliminary data.</text>
</comment>
<organism evidence="3 4">
    <name type="scientific">Solanum commersonii</name>
    <name type="common">Commerson's wild potato</name>
    <name type="synonym">Commerson's nightshade</name>
    <dbReference type="NCBI Taxonomy" id="4109"/>
    <lineage>
        <taxon>Eukaryota</taxon>
        <taxon>Viridiplantae</taxon>
        <taxon>Streptophyta</taxon>
        <taxon>Embryophyta</taxon>
        <taxon>Tracheophyta</taxon>
        <taxon>Spermatophyta</taxon>
        <taxon>Magnoliopsida</taxon>
        <taxon>eudicotyledons</taxon>
        <taxon>Gunneridae</taxon>
        <taxon>Pentapetalae</taxon>
        <taxon>asterids</taxon>
        <taxon>lamiids</taxon>
        <taxon>Solanales</taxon>
        <taxon>Solanaceae</taxon>
        <taxon>Solanoideae</taxon>
        <taxon>Solaneae</taxon>
        <taxon>Solanum</taxon>
    </lineage>
</organism>
<dbReference type="PANTHER" id="PTHR47599">
    <property type="entry name" value="CELL-TO-CELL MOVEMENT PROTEIN"/>
    <property type="match status" value="1"/>
</dbReference>
<evidence type="ECO:0000313" key="3">
    <source>
        <dbReference type="EMBL" id="KAG5599378.1"/>
    </source>
</evidence>
<evidence type="ECO:0000259" key="2">
    <source>
        <dbReference type="Pfam" id="PF24925"/>
    </source>
</evidence>
<dbReference type="AlphaFoldDB" id="A0A9J5YGH6"/>
<dbReference type="InterPro" id="IPR051596">
    <property type="entry name" value="Caulimoviridae_Movement"/>
</dbReference>
<dbReference type="Pfam" id="PF01107">
    <property type="entry name" value="MP"/>
    <property type="match status" value="1"/>
</dbReference>
<dbReference type="Pfam" id="PF24925">
    <property type="entry name" value="DUF7746"/>
    <property type="match status" value="1"/>
</dbReference>
<dbReference type="EMBL" id="JACXVP010000006">
    <property type="protein sequence ID" value="KAG5599378.1"/>
    <property type="molecule type" value="Genomic_DNA"/>
</dbReference>
<proteinExistence type="predicted"/>
<feature type="region of interest" description="Disordered" evidence="1">
    <location>
        <begin position="216"/>
        <end position="242"/>
    </location>
</feature>
<name>A0A9J5YGH6_SOLCO</name>
<accession>A0A9J5YGH6</accession>
<protein>
    <recommendedName>
        <fullName evidence="2">DUF7746 domain-containing protein</fullName>
    </recommendedName>
</protein>
<gene>
    <name evidence="3" type="ORF">H5410_030748</name>
</gene>
<feature type="domain" description="DUF7746" evidence="2">
    <location>
        <begin position="323"/>
        <end position="380"/>
    </location>
</feature>
<dbReference type="InterPro" id="IPR056648">
    <property type="entry name" value="DUF7746"/>
</dbReference>
<sequence>MASRLGSEIERDIEFYKSQYKFLHIGMVQIAFKPLTLKGLPEIFLATLRDARNLNFRQSLMGSIESTVAYGPVCFNAQSNLQLFFTDSNILDALTLNIKTHGYNYVGGFELICLSYRIYYKLLATLNPRCKLYDTSDQTILVETNFVRSKFDEKSIPYSRHSFASDRRLVIQHISPIKPYYGPAINRVASLHTLSTIISAEKQKIKIDPRLNIVQTNDKSSDISDKDIPSASTSKQPDVPIQRPPEIQDFILRPLPDLESLLDKKFSEFGATAKPISLAEDFADEMEATFDFKTQVEMEVNKLHGYPKKNSEERDWNQTNTSYSGSEIYEWNLDGLTNRQLTILVHRMLMYATICKSVNNTDMTICKMIIADFTGQLRGW</sequence>
<feature type="compositionally biased region" description="Basic and acidic residues" evidence="1">
    <location>
        <begin position="219"/>
        <end position="228"/>
    </location>
</feature>
<dbReference type="OrthoDB" id="1436172at2759"/>
<dbReference type="PANTHER" id="PTHR47599:SF2">
    <property type="match status" value="1"/>
</dbReference>
<reference evidence="3 4" key="1">
    <citation type="submission" date="2020-09" db="EMBL/GenBank/DDBJ databases">
        <title>De no assembly of potato wild relative species, Solanum commersonii.</title>
        <authorList>
            <person name="Cho K."/>
        </authorList>
    </citation>
    <scope>NUCLEOTIDE SEQUENCE [LARGE SCALE GENOMIC DNA]</scope>
    <source>
        <strain evidence="3">LZ3.2</strain>
        <tissue evidence="3">Leaf</tissue>
    </source>
</reference>
<dbReference type="InterPro" id="IPR028919">
    <property type="entry name" value="Viral_movement"/>
</dbReference>
<keyword evidence="4" id="KW-1185">Reference proteome</keyword>
<evidence type="ECO:0000313" key="4">
    <source>
        <dbReference type="Proteomes" id="UP000824120"/>
    </source>
</evidence>